<dbReference type="Proteomes" id="UP000092444">
    <property type="component" value="Unassembled WGS sequence"/>
</dbReference>
<proteinExistence type="predicted"/>
<dbReference type="PANTHER" id="PTHR21456">
    <property type="entry name" value="FAMILY WITH SEQUENCE SIMILARITY 102"/>
    <property type="match status" value="1"/>
</dbReference>
<evidence type="ECO:0008006" key="3">
    <source>
        <dbReference type="Google" id="ProtNLM"/>
    </source>
</evidence>
<dbReference type="EMBL" id="CCAG010001292">
    <property type="status" value="NOT_ANNOTATED_CDS"/>
    <property type="molecule type" value="Genomic_DNA"/>
</dbReference>
<dbReference type="VEuPathDB" id="VectorBase:GMOY003307"/>
<sequence length="107" mass="11507">MKKKKYRFNVEVQLQDLDNVALVNEVLFAKIRLLGGGSFQEYSSSSTPNLKSKQKPSAEALAAASTEVKNIGSTLVSVLLPTFGSSSAISSNIMEGQLISNIRNEGD</sequence>
<dbReference type="InterPro" id="IPR039931">
    <property type="entry name" value="EEIG1/2-like"/>
</dbReference>
<organism evidence="1 2">
    <name type="scientific">Glossina morsitans morsitans</name>
    <name type="common">Savannah tsetse fly</name>
    <dbReference type="NCBI Taxonomy" id="37546"/>
    <lineage>
        <taxon>Eukaryota</taxon>
        <taxon>Metazoa</taxon>
        <taxon>Ecdysozoa</taxon>
        <taxon>Arthropoda</taxon>
        <taxon>Hexapoda</taxon>
        <taxon>Insecta</taxon>
        <taxon>Pterygota</taxon>
        <taxon>Neoptera</taxon>
        <taxon>Endopterygota</taxon>
        <taxon>Diptera</taxon>
        <taxon>Brachycera</taxon>
        <taxon>Muscomorpha</taxon>
        <taxon>Hippoboscoidea</taxon>
        <taxon>Glossinidae</taxon>
        <taxon>Glossina</taxon>
    </lineage>
</organism>
<dbReference type="STRING" id="37546.A0A1B0FHQ6"/>
<name>A0A1B0FHQ6_GLOMM</name>
<dbReference type="PANTHER" id="PTHR21456:SF1">
    <property type="entry name" value="C2 NT-TYPE DOMAIN-CONTAINING PROTEIN"/>
    <property type="match status" value="1"/>
</dbReference>
<protein>
    <recommendedName>
        <fullName evidence="3">C2 NT-type domain-containing protein</fullName>
    </recommendedName>
</protein>
<evidence type="ECO:0000313" key="1">
    <source>
        <dbReference type="EnsemblMetazoa" id="GMOY003307-PA"/>
    </source>
</evidence>
<accession>A0A1B0FHQ6</accession>
<reference evidence="1" key="1">
    <citation type="submission" date="2020-05" db="UniProtKB">
        <authorList>
            <consortium name="EnsemblMetazoa"/>
        </authorList>
    </citation>
    <scope>IDENTIFICATION</scope>
    <source>
        <strain evidence="1">Yale</strain>
    </source>
</reference>
<dbReference type="AlphaFoldDB" id="A0A1B0FHQ6"/>
<keyword evidence="2" id="KW-1185">Reference proteome</keyword>
<evidence type="ECO:0000313" key="2">
    <source>
        <dbReference type="Proteomes" id="UP000092444"/>
    </source>
</evidence>
<dbReference type="EnsemblMetazoa" id="GMOY003307-RA">
    <property type="protein sequence ID" value="GMOY003307-PA"/>
    <property type="gene ID" value="GMOY003307"/>
</dbReference>